<feature type="compositionally biased region" description="Basic and acidic residues" evidence="1">
    <location>
        <begin position="11"/>
        <end position="21"/>
    </location>
</feature>
<gene>
    <name evidence="3" type="ORF">CC80DRAFT_223817</name>
    <name evidence="2" type="ORF">CC80DRAFT_295161</name>
</gene>
<dbReference type="EMBL" id="ML977046">
    <property type="protein sequence ID" value="KAF1948902.1"/>
    <property type="molecule type" value="Genomic_DNA"/>
</dbReference>
<evidence type="ECO:0000256" key="1">
    <source>
        <dbReference type="SAM" id="MobiDB-lite"/>
    </source>
</evidence>
<feature type="compositionally biased region" description="Acidic residues" evidence="1">
    <location>
        <begin position="280"/>
        <end position="290"/>
    </location>
</feature>
<feature type="region of interest" description="Disordered" evidence="1">
    <location>
        <begin position="1"/>
        <end position="97"/>
    </location>
</feature>
<protein>
    <submittedName>
        <fullName evidence="3">Uncharacterized protein</fullName>
    </submittedName>
</protein>
<name>A0A6A5TGH9_9PLEO</name>
<dbReference type="OrthoDB" id="5370011at2759"/>
<accession>A0A6A5TGH9</accession>
<evidence type="ECO:0000313" key="3">
    <source>
        <dbReference type="EMBL" id="KAF1950869.1"/>
    </source>
</evidence>
<sequence length="372" mass="41604">MSTPPGAGPSDAKEAKDDRRKSLTKYVKRMSSVFRREKKTKTAPSTSPDAASASTPRLEEQQEATTAPTTTPAPKTTPTPATTATATATATAEPKPAAAAATTTQELNRSALQQERARALFAKYGLTLESHEWISAPAHPITVQRVEKPIRMRVHRTCHRCGTTYGGDKVCAKCEHKRCKKCPRFPKKKTPVEKGKEPEEGLVKPKKKKLLTLTSKTGGELVYRHTKQRVRRTCHKCQNVFVPSSATICEHCRHIRCTRCPREPAKLDKWPQGYPGDVDPASDTELDQDLEESKRMWRRPRTRVRWECEECHNLFIEGSSQCPGCGHGKCEKCIRKPLKRAKADRKYDPEVVKAVEAKLRAFQIDDDSPAPV</sequence>
<proteinExistence type="predicted"/>
<feature type="region of interest" description="Disordered" evidence="1">
    <location>
        <begin position="271"/>
        <end position="291"/>
    </location>
</feature>
<keyword evidence="4" id="KW-1185">Reference proteome</keyword>
<feature type="compositionally biased region" description="Low complexity" evidence="1">
    <location>
        <begin position="63"/>
        <end position="97"/>
    </location>
</feature>
<feature type="compositionally biased region" description="Low complexity" evidence="1">
    <location>
        <begin position="42"/>
        <end position="56"/>
    </location>
</feature>
<organism evidence="3 4">
    <name type="scientific">Byssothecium circinans</name>
    <dbReference type="NCBI Taxonomy" id="147558"/>
    <lineage>
        <taxon>Eukaryota</taxon>
        <taxon>Fungi</taxon>
        <taxon>Dikarya</taxon>
        <taxon>Ascomycota</taxon>
        <taxon>Pezizomycotina</taxon>
        <taxon>Dothideomycetes</taxon>
        <taxon>Pleosporomycetidae</taxon>
        <taxon>Pleosporales</taxon>
        <taxon>Massarineae</taxon>
        <taxon>Massarinaceae</taxon>
        <taxon>Byssothecium</taxon>
    </lineage>
</organism>
<reference evidence="3" key="1">
    <citation type="journal article" date="2020" name="Stud. Mycol.">
        <title>101 Dothideomycetes genomes: a test case for predicting lifestyles and emergence of pathogens.</title>
        <authorList>
            <person name="Haridas S."/>
            <person name="Albert R."/>
            <person name="Binder M."/>
            <person name="Bloem J."/>
            <person name="Labutti K."/>
            <person name="Salamov A."/>
            <person name="Andreopoulos B."/>
            <person name="Baker S."/>
            <person name="Barry K."/>
            <person name="Bills G."/>
            <person name="Bluhm B."/>
            <person name="Cannon C."/>
            <person name="Castanera R."/>
            <person name="Culley D."/>
            <person name="Daum C."/>
            <person name="Ezra D."/>
            <person name="Gonzalez J."/>
            <person name="Henrissat B."/>
            <person name="Kuo A."/>
            <person name="Liang C."/>
            <person name="Lipzen A."/>
            <person name="Lutzoni F."/>
            <person name="Magnuson J."/>
            <person name="Mondo S."/>
            <person name="Nolan M."/>
            <person name="Ohm R."/>
            <person name="Pangilinan J."/>
            <person name="Park H.-J."/>
            <person name="Ramirez L."/>
            <person name="Alfaro M."/>
            <person name="Sun H."/>
            <person name="Tritt A."/>
            <person name="Yoshinaga Y."/>
            <person name="Zwiers L.-H."/>
            <person name="Turgeon B."/>
            <person name="Goodwin S."/>
            <person name="Spatafora J."/>
            <person name="Crous P."/>
            <person name="Grigoriev I."/>
        </authorList>
    </citation>
    <scope>NUCLEOTIDE SEQUENCE</scope>
    <source>
        <strain evidence="3">CBS 675.92</strain>
    </source>
</reference>
<dbReference type="AlphaFoldDB" id="A0A6A5TGH9"/>
<dbReference type="EMBL" id="ML977022">
    <property type="protein sequence ID" value="KAF1950869.1"/>
    <property type="molecule type" value="Genomic_DNA"/>
</dbReference>
<evidence type="ECO:0000313" key="4">
    <source>
        <dbReference type="Proteomes" id="UP000800035"/>
    </source>
</evidence>
<evidence type="ECO:0000313" key="2">
    <source>
        <dbReference type="EMBL" id="KAF1948902.1"/>
    </source>
</evidence>
<dbReference type="Proteomes" id="UP000800035">
    <property type="component" value="Unassembled WGS sequence"/>
</dbReference>